<accession>A0A6A6Y7H8</accession>
<feature type="compositionally biased region" description="Low complexity" evidence="5">
    <location>
        <begin position="383"/>
        <end position="398"/>
    </location>
</feature>
<dbReference type="GO" id="GO:0071944">
    <property type="term" value="C:cell periphery"/>
    <property type="evidence" value="ECO:0007669"/>
    <property type="project" value="UniProtKB-ARBA"/>
</dbReference>
<evidence type="ECO:0000256" key="5">
    <source>
        <dbReference type="SAM" id="MobiDB-lite"/>
    </source>
</evidence>
<evidence type="ECO:0000256" key="4">
    <source>
        <dbReference type="ARBA" id="ARBA00023136"/>
    </source>
</evidence>
<dbReference type="EMBL" id="MU003711">
    <property type="protein sequence ID" value="KAF2804772.1"/>
    <property type="molecule type" value="Genomic_DNA"/>
</dbReference>
<evidence type="ECO:0000256" key="3">
    <source>
        <dbReference type="ARBA" id="ARBA00022989"/>
    </source>
</evidence>
<dbReference type="GeneID" id="54456914"/>
<feature type="region of interest" description="Disordered" evidence="5">
    <location>
        <begin position="217"/>
        <end position="240"/>
    </location>
</feature>
<dbReference type="SUPFAM" id="SSF50044">
    <property type="entry name" value="SH3-domain"/>
    <property type="match status" value="1"/>
</dbReference>
<dbReference type="InterPro" id="IPR036028">
    <property type="entry name" value="SH3-like_dom_sf"/>
</dbReference>
<feature type="region of interest" description="Disordered" evidence="5">
    <location>
        <begin position="354"/>
        <end position="418"/>
    </location>
</feature>
<feature type="compositionally biased region" description="Polar residues" evidence="5">
    <location>
        <begin position="284"/>
        <end position="294"/>
    </location>
</feature>
<evidence type="ECO:0000256" key="2">
    <source>
        <dbReference type="ARBA" id="ARBA00022692"/>
    </source>
</evidence>
<comment type="subcellular location">
    <subcellularLocation>
        <location evidence="1">Membrane</location>
        <topology evidence="1">Single-pass membrane protein</topology>
    </subcellularLocation>
</comment>
<gene>
    <name evidence="7 9" type="ORF">BDZ99DRAFT_396908</name>
</gene>
<dbReference type="AlphaFoldDB" id="A0A6A6Y7H8"/>
<dbReference type="OrthoDB" id="2163411at2759"/>
<sequence length="547" mass="57115">MAQECISLAGSTMCPAFNTSSVSTTKALTDHFSFLSYVSDTQSFDDRLRTYIGTEYAQQKYQDNLGCSSVNLTNTTDLYARYTTTVICNAIVQLSISPCGLSTNDSVPLCADNCAQFATSEQEIIASPEICGSSGNNAVAQIRSDFTICSLPKGSLTQDCINAAENEPLDCGYQSNLQGLCSYCSASSPNSTDSCCVNSNVNSRCVGVHLPTTTSMPPLFTGTTSTATSSPTGTTAAAAAGGSSHGLSGGAIAGIVIGSILGAALILAAVIFFCLRLRKRQDSQAGSVFNQPSPSRAAAGPPMTYNTDGPHAPPPSIVPGARVARMSALEGTSSSSGNQAGGAAVAGIGAFRQERQPSPDSYNRSPDSNRSLAVGNISKRDGSLSSHSALSGSNAHSSPNSGGDQFSSPEGPTSGQSEQLQFFKDYYSQDEIRPNDTVATLWAYAPRANDEFELERGDMLKVVGIWDDGWATGVKLTENAEQWEARRTIQRDSGVSNGSRRSGIAGESEIKAFPLVCVCLPQHWRKTIEGDTSDSGGAGGPPPQPSP</sequence>
<feature type="transmembrane region" description="Helical" evidence="6">
    <location>
        <begin position="251"/>
        <end position="275"/>
    </location>
</feature>
<dbReference type="PANTHER" id="PTHR15549:SF32">
    <property type="entry name" value="SH3 DOMAIN-CONTAINING PROTEIN"/>
    <property type="match status" value="1"/>
</dbReference>
<evidence type="ECO:0000256" key="1">
    <source>
        <dbReference type="ARBA" id="ARBA00004167"/>
    </source>
</evidence>
<keyword evidence="4 6" id="KW-0472">Membrane</keyword>
<reference evidence="9" key="2">
    <citation type="submission" date="2020-04" db="EMBL/GenBank/DDBJ databases">
        <authorList>
            <consortium name="NCBI Genome Project"/>
        </authorList>
    </citation>
    <scope>NUCLEOTIDE SEQUENCE</scope>
    <source>
        <strain evidence="9">CBS 304.34</strain>
    </source>
</reference>
<keyword evidence="8" id="KW-1185">Reference proteome</keyword>
<proteinExistence type="predicted"/>
<evidence type="ECO:0000313" key="9">
    <source>
        <dbReference type="RefSeq" id="XP_033571736.1"/>
    </source>
</evidence>
<feature type="compositionally biased region" description="Low complexity" evidence="5">
    <location>
        <begin position="221"/>
        <end position="240"/>
    </location>
</feature>
<dbReference type="Proteomes" id="UP000504636">
    <property type="component" value="Unplaced"/>
</dbReference>
<organism evidence="7">
    <name type="scientific">Mytilinidion resinicola</name>
    <dbReference type="NCBI Taxonomy" id="574789"/>
    <lineage>
        <taxon>Eukaryota</taxon>
        <taxon>Fungi</taxon>
        <taxon>Dikarya</taxon>
        <taxon>Ascomycota</taxon>
        <taxon>Pezizomycotina</taxon>
        <taxon>Dothideomycetes</taxon>
        <taxon>Pleosporomycetidae</taxon>
        <taxon>Mytilinidiales</taxon>
        <taxon>Mytilinidiaceae</taxon>
        <taxon>Mytilinidion</taxon>
    </lineage>
</organism>
<feature type="compositionally biased region" description="Polar residues" evidence="5">
    <location>
        <begin position="399"/>
        <end position="418"/>
    </location>
</feature>
<dbReference type="InterPro" id="IPR051694">
    <property type="entry name" value="Immunoregulatory_rcpt-like"/>
</dbReference>
<feature type="compositionally biased region" description="Polar residues" evidence="5">
    <location>
        <begin position="358"/>
        <end position="371"/>
    </location>
</feature>
<reference evidence="9" key="3">
    <citation type="submission" date="2025-04" db="UniProtKB">
        <authorList>
            <consortium name="RefSeq"/>
        </authorList>
    </citation>
    <scope>IDENTIFICATION</scope>
    <source>
        <strain evidence="9">CBS 304.34</strain>
    </source>
</reference>
<keyword evidence="2 6" id="KW-0812">Transmembrane</keyword>
<feature type="region of interest" description="Disordered" evidence="5">
    <location>
        <begin position="528"/>
        <end position="547"/>
    </location>
</feature>
<dbReference type="RefSeq" id="XP_033571736.1">
    <property type="nucleotide sequence ID" value="XM_033716021.1"/>
</dbReference>
<reference evidence="7 9" key="1">
    <citation type="journal article" date="2020" name="Stud. Mycol.">
        <title>101 Dothideomycetes genomes: a test case for predicting lifestyles and emergence of pathogens.</title>
        <authorList>
            <person name="Haridas S."/>
            <person name="Albert R."/>
            <person name="Binder M."/>
            <person name="Bloem J."/>
            <person name="Labutti K."/>
            <person name="Salamov A."/>
            <person name="Andreopoulos B."/>
            <person name="Baker S."/>
            <person name="Barry K."/>
            <person name="Bills G."/>
            <person name="Bluhm B."/>
            <person name="Cannon C."/>
            <person name="Castanera R."/>
            <person name="Culley D."/>
            <person name="Daum C."/>
            <person name="Ezra D."/>
            <person name="Gonzalez J."/>
            <person name="Henrissat B."/>
            <person name="Kuo A."/>
            <person name="Liang C."/>
            <person name="Lipzen A."/>
            <person name="Lutzoni F."/>
            <person name="Magnuson J."/>
            <person name="Mondo S."/>
            <person name="Nolan M."/>
            <person name="Ohm R."/>
            <person name="Pangilinan J."/>
            <person name="Park H.-J."/>
            <person name="Ramirez L."/>
            <person name="Alfaro M."/>
            <person name="Sun H."/>
            <person name="Tritt A."/>
            <person name="Yoshinaga Y."/>
            <person name="Zwiers L.-H."/>
            <person name="Turgeon B."/>
            <person name="Goodwin S."/>
            <person name="Spatafora J."/>
            <person name="Crous P."/>
            <person name="Grigoriev I."/>
        </authorList>
    </citation>
    <scope>NUCLEOTIDE SEQUENCE</scope>
    <source>
        <strain evidence="7 9">CBS 304.34</strain>
    </source>
</reference>
<dbReference type="Gene3D" id="2.30.30.40">
    <property type="entry name" value="SH3 Domains"/>
    <property type="match status" value="1"/>
</dbReference>
<name>A0A6A6Y7H8_9PEZI</name>
<dbReference type="CDD" id="cd12087">
    <property type="entry name" value="TM_EGFR-like"/>
    <property type="match status" value="1"/>
</dbReference>
<protein>
    <recommendedName>
        <fullName evidence="10">SH3 domain-containing protein</fullName>
    </recommendedName>
</protein>
<evidence type="ECO:0000256" key="6">
    <source>
        <dbReference type="SAM" id="Phobius"/>
    </source>
</evidence>
<dbReference type="PANTHER" id="PTHR15549">
    <property type="entry name" value="PAIRED IMMUNOGLOBULIN-LIKE TYPE 2 RECEPTOR"/>
    <property type="match status" value="1"/>
</dbReference>
<evidence type="ECO:0000313" key="7">
    <source>
        <dbReference type="EMBL" id="KAF2804772.1"/>
    </source>
</evidence>
<evidence type="ECO:0000313" key="8">
    <source>
        <dbReference type="Proteomes" id="UP000504636"/>
    </source>
</evidence>
<evidence type="ECO:0008006" key="10">
    <source>
        <dbReference type="Google" id="ProtNLM"/>
    </source>
</evidence>
<keyword evidence="3 6" id="KW-1133">Transmembrane helix</keyword>
<dbReference type="GO" id="GO:0016020">
    <property type="term" value="C:membrane"/>
    <property type="evidence" value="ECO:0007669"/>
    <property type="project" value="UniProtKB-SubCell"/>
</dbReference>
<feature type="region of interest" description="Disordered" evidence="5">
    <location>
        <begin position="284"/>
        <end position="319"/>
    </location>
</feature>